<accession>A0A2W1K058</accession>
<reference evidence="1 2" key="1">
    <citation type="journal article" date="2018" name="Sci. Rep.">
        <title>A novel species of the marine cyanobacterium Acaryochloris with a unique pigment content and lifestyle.</title>
        <authorList>
            <person name="Partensky F."/>
            <person name="Six C."/>
            <person name="Ratin M."/>
            <person name="Garczarek L."/>
            <person name="Vaulot D."/>
            <person name="Probert I."/>
            <person name="Calteau A."/>
            <person name="Gourvil P."/>
            <person name="Marie D."/>
            <person name="Grebert T."/>
            <person name="Bouchier C."/>
            <person name="Le Panse S."/>
            <person name="Gachenot M."/>
            <person name="Rodriguez F."/>
            <person name="Garrido J.L."/>
        </authorList>
    </citation>
    <scope>NUCLEOTIDE SEQUENCE [LARGE SCALE GENOMIC DNA]</scope>
    <source>
        <strain evidence="1 2">RCC1774</strain>
    </source>
</reference>
<name>A0A2W1K058_9CYAN</name>
<dbReference type="AlphaFoldDB" id="A0A2W1K058"/>
<dbReference type="Proteomes" id="UP000248857">
    <property type="component" value="Unassembled WGS sequence"/>
</dbReference>
<proteinExistence type="predicted"/>
<evidence type="ECO:0000313" key="1">
    <source>
        <dbReference type="EMBL" id="PZD74974.1"/>
    </source>
</evidence>
<evidence type="ECO:0000313" key="2">
    <source>
        <dbReference type="Proteomes" id="UP000248857"/>
    </source>
</evidence>
<protein>
    <submittedName>
        <fullName evidence="1">Uncharacterized protein</fullName>
    </submittedName>
</protein>
<keyword evidence="2" id="KW-1185">Reference proteome</keyword>
<comment type="caution">
    <text evidence="1">The sequence shown here is derived from an EMBL/GenBank/DDBJ whole genome shotgun (WGS) entry which is preliminary data.</text>
</comment>
<organism evidence="1 2">
    <name type="scientific">Acaryochloris thomasi RCC1774</name>
    <dbReference type="NCBI Taxonomy" id="1764569"/>
    <lineage>
        <taxon>Bacteria</taxon>
        <taxon>Bacillati</taxon>
        <taxon>Cyanobacteriota</taxon>
        <taxon>Cyanophyceae</taxon>
        <taxon>Acaryochloridales</taxon>
        <taxon>Acaryochloridaceae</taxon>
        <taxon>Acaryochloris</taxon>
        <taxon>Acaryochloris thomasi</taxon>
    </lineage>
</organism>
<sequence>MHNGRDIGKGLVTDLWDTELANVDMSTATAAPR</sequence>
<dbReference type="EMBL" id="PQWO01000002">
    <property type="protein sequence ID" value="PZD74974.1"/>
    <property type="molecule type" value="Genomic_DNA"/>
</dbReference>
<gene>
    <name evidence="1" type="ORF">C1752_00904</name>
</gene>